<dbReference type="AlphaFoldDB" id="A0A3N2Q4A0"/>
<feature type="domain" description="NAD-dependent epimerase/dehydratase" evidence="1">
    <location>
        <begin position="176"/>
        <end position="257"/>
    </location>
</feature>
<dbReference type="RefSeq" id="XP_028469410.1">
    <property type="nucleotide sequence ID" value="XM_028611441.1"/>
</dbReference>
<reference evidence="3 4" key="1">
    <citation type="journal article" date="2018" name="Mol. Ecol.">
        <title>The obligate alkalophilic soda-lake fungus Sodiomyces alkalinus has shifted to a protein diet.</title>
        <authorList>
            <person name="Grum-Grzhimaylo A.A."/>
            <person name="Falkoski D.L."/>
            <person name="van den Heuvel J."/>
            <person name="Valero-Jimenez C.A."/>
            <person name="Min B."/>
            <person name="Choi I.G."/>
            <person name="Lipzen A."/>
            <person name="Daum C.G."/>
            <person name="Aanen D.K."/>
            <person name="Tsang A."/>
            <person name="Henrissat B."/>
            <person name="Bilanenko E.N."/>
            <person name="de Vries R.P."/>
            <person name="van Kan J.A.L."/>
            <person name="Grigoriev I.V."/>
            <person name="Debets A.J.M."/>
        </authorList>
    </citation>
    <scope>NUCLEOTIDE SEQUENCE [LARGE SCALE GENOMIC DNA]</scope>
    <source>
        <strain evidence="3 4">F11</strain>
    </source>
</reference>
<dbReference type="STRING" id="1314773.A0A3N2Q4A0"/>
<dbReference type="GeneID" id="39579919"/>
<evidence type="ECO:0000259" key="2">
    <source>
        <dbReference type="Pfam" id="PF03435"/>
    </source>
</evidence>
<dbReference type="Proteomes" id="UP000272025">
    <property type="component" value="Unassembled WGS sequence"/>
</dbReference>
<dbReference type="PANTHER" id="PTHR48079">
    <property type="entry name" value="PROTEIN YEEZ"/>
    <property type="match status" value="1"/>
</dbReference>
<evidence type="ECO:0000313" key="3">
    <source>
        <dbReference type="EMBL" id="ROT41604.1"/>
    </source>
</evidence>
<sequence>MTVPAKTTPTPKILFLGATGYLGGTLLHRLLASDIASAAALTDPITVLVRGEDRAAKLASKYGPAIKTQTFDSLDETDKIQAIAASHDIVINAGTGFHPGSAEALIRGLGERKASQASSSSPSAPTWMIHTSGVSNIADRPVTGTNLPDLEFSDSDPLAVLAFEEAENKREWYPQRTAELTVLRLSDELGVPAVSLQVPCIFGEGQGLFQDGGVMIPIMMAYVLDRGYGFTLGDGTADVGIVHVQDLADCYIAVLRKVLFEGGKDVPTGRKGGGVVYPVPAMRLIDDIARGCLDVTFARGLLPKEGGPTEKELRKISIEEAATTVVGSTLMAEVVWGAHRKTTGTVAKEKLGWKPVFGGPEAWNKDFEDELDHALSGKRGYTFDVCIANRG</sequence>
<proteinExistence type="predicted"/>
<evidence type="ECO:0000313" key="4">
    <source>
        <dbReference type="Proteomes" id="UP000272025"/>
    </source>
</evidence>
<dbReference type="PANTHER" id="PTHR48079:SF6">
    <property type="entry name" value="NAD(P)-BINDING DOMAIN-CONTAINING PROTEIN-RELATED"/>
    <property type="match status" value="1"/>
</dbReference>
<name>A0A3N2Q4A0_SODAK</name>
<dbReference type="Pfam" id="PF03435">
    <property type="entry name" value="Sacchrp_dh_NADP"/>
    <property type="match status" value="1"/>
</dbReference>
<dbReference type="OrthoDB" id="10262413at2759"/>
<gene>
    <name evidence="3" type="ORF">SODALDRAFT_331358</name>
</gene>
<dbReference type="GO" id="GO:0004029">
    <property type="term" value="F:aldehyde dehydrogenase (NAD+) activity"/>
    <property type="evidence" value="ECO:0007669"/>
    <property type="project" value="TreeGrafter"/>
</dbReference>
<organism evidence="3 4">
    <name type="scientific">Sodiomyces alkalinus (strain CBS 110278 / VKM F-3762 / F11)</name>
    <name type="common">Alkaliphilic filamentous fungus</name>
    <dbReference type="NCBI Taxonomy" id="1314773"/>
    <lineage>
        <taxon>Eukaryota</taxon>
        <taxon>Fungi</taxon>
        <taxon>Dikarya</taxon>
        <taxon>Ascomycota</taxon>
        <taxon>Pezizomycotina</taxon>
        <taxon>Sordariomycetes</taxon>
        <taxon>Hypocreomycetidae</taxon>
        <taxon>Glomerellales</taxon>
        <taxon>Plectosphaerellaceae</taxon>
        <taxon>Sodiomyces</taxon>
    </lineage>
</organism>
<dbReference type="InterPro" id="IPR036291">
    <property type="entry name" value="NAD(P)-bd_dom_sf"/>
</dbReference>
<dbReference type="InterPro" id="IPR001509">
    <property type="entry name" value="Epimerase_deHydtase"/>
</dbReference>
<dbReference type="GO" id="GO:0005737">
    <property type="term" value="C:cytoplasm"/>
    <property type="evidence" value="ECO:0007669"/>
    <property type="project" value="TreeGrafter"/>
</dbReference>
<accession>A0A3N2Q4A0</accession>
<evidence type="ECO:0000259" key="1">
    <source>
        <dbReference type="Pfam" id="PF01370"/>
    </source>
</evidence>
<dbReference type="InterPro" id="IPR005097">
    <property type="entry name" value="Sacchrp_dh_NADP-bd"/>
</dbReference>
<keyword evidence="4" id="KW-1185">Reference proteome</keyword>
<dbReference type="SUPFAM" id="SSF51735">
    <property type="entry name" value="NAD(P)-binding Rossmann-fold domains"/>
    <property type="match status" value="1"/>
</dbReference>
<dbReference type="EMBL" id="ML119052">
    <property type="protein sequence ID" value="ROT41604.1"/>
    <property type="molecule type" value="Genomic_DNA"/>
</dbReference>
<feature type="domain" description="Saccharopine dehydrogenase NADP binding" evidence="2">
    <location>
        <begin position="13"/>
        <end position="97"/>
    </location>
</feature>
<dbReference type="Pfam" id="PF01370">
    <property type="entry name" value="Epimerase"/>
    <property type="match status" value="1"/>
</dbReference>
<dbReference type="InterPro" id="IPR051783">
    <property type="entry name" value="NAD(P)-dependent_oxidoreduct"/>
</dbReference>
<dbReference type="Gene3D" id="3.40.50.720">
    <property type="entry name" value="NAD(P)-binding Rossmann-like Domain"/>
    <property type="match status" value="1"/>
</dbReference>
<protein>
    <submittedName>
        <fullName evidence="3">Uncharacterized protein</fullName>
    </submittedName>
</protein>